<comment type="caution">
    <text evidence="7">The sequence shown here is derived from an EMBL/GenBank/DDBJ whole genome shotgun (WGS) entry which is preliminary data.</text>
</comment>
<feature type="chain" id="PRO_5012582835" description="Vitellogenin domain-containing protein" evidence="5">
    <location>
        <begin position="23"/>
        <end position="876"/>
    </location>
</feature>
<dbReference type="AlphaFoldDB" id="A0A267G659"/>
<keyword evidence="4" id="KW-0256">Endoplasmic reticulum</keyword>
<dbReference type="GO" id="GO:0005783">
    <property type="term" value="C:endoplasmic reticulum"/>
    <property type="evidence" value="ECO:0007669"/>
    <property type="project" value="UniProtKB-SubCell"/>
</dbReference>
<evidence type="ECO:0000256" key="4">
    <source>
        <dbReference type="ARBA" id="ARBA00022824"/>
    </source>
</evidence>
<dbReference type="SUPFAM" id="SSF56968">
    <property type="entry name" value="Lipovitellin-phosvitin complex, beta-sheet shell regions"/>
    <property type="match status" value="1"/>
</dbReference>
<dbReference type="InterPro" id="IPR039988">
    <property type="entry name" value="MTTP"/>
</dbReference>
<keyword evidence="2" id="KW-0813">Transport</keyword>
<dbReference type="SMART" id="SM00638">
    <property type="entry name" value="LPD_N"/>
    <property type="match status" value="1"/>
</dbReference>
<evidence type="ECO:0000313" key="8">
    <source>
        <dbReference type="Proteomes" id="UP000215902"/>
    </source>
</evidence>
<accession>A0A267G659</accession>
<dbReference type="InterPro" id="IPR011030">
    <property type="entry name" value="Lipovitellin_superhlx_dom"/>
</dbReference>
<dbReference type="PANTHER" id="PTHR13024:SF0">
    <property type="entry name" value="MICROSOMAL TRIACYLGLYCEROL TRANSFER PROTEIN"/>
    <property type="match status" value="1"/>
</dbReference>
<dbReference type="GO" id="GO:0005794">
    <property type="term" value="C:Golgi apparatus"/>
    <property type="evidence" value="ECO:0007669"/>
    <property type="project" value="TreeGrafter"/>
</dbReference>
<dbReference type="OrthoDB" id="5865932at2759"/>
<comment type="subcellular location">
    <subcellularLocation>
        <location evidence="1">Endoplasmic reticulum</location>
    </subcellularLocation>
</comment>
<feature type="signal peptide" evidence="5">
    <location>
        <begin position="1"/>
        <end position="22"/>
    </location>
</feature>
<dbReference type="STRING" id="282301.A0A267G659"/>
<evidence type="ECO:0000256" key="1">
    <source>
        <dbReference type="ARBA" id="ARBA00004240"/>
    </source>
</evidence>
<reference evidence="7 8" key="1">
    <citation type="submission" date="2017-06" db="EMBL/GenBank/DDBJ databases">
        <title>A platform for efficient transgenesis in Macrostomum lignano, a flatworm model organism for stem cell research.</title>
        <authorList>
            <person name="Berezikov E."/>
        </authorList>
    </citation>
    <scope>NUCLEOTIDE SEQUENCE [LARGE SCALE GENOMIC DNA]</scope>
    <source>
        <strain evidence="7">DV1</strain>
        <tissue evidence="7">Whole organism</tissue>
    </source>
</reference>
<evidence type="ECO:0000259" key="6">
    <source>
        <dbReference type="SMART" id="SM00638"/>
    </source>
</evidence>
<dbReference type="InterPro" id="IPR001747">
    <property type="entry name" value="Vitellogenin_N"/>
</dbReference>
<dbReference type="GO" id="GO:0016323">
    <property type="term" value="C:basolateral plasma membrane"/>
    <property type="evidence" value="ECO:0007669"/>
    <property type="project" value="TreeGrafter"/>
</dbReference>
<dbReference type="PANTHER" id="PTHR13024">
    <property type="entry name" value="MICROSOMAL TRIGLYCERIDE TRANSFER PROTEIN, LARGE SUBUNIT"/>
    <property type="match status" value="1"/>
</dbReference>
<name>A0A267G659_9PLAT</name>
<dbReference type="InterPro" id="IPR015819">
    <property type="entry name" value="Lipid_transp_b-sht_shell"/>
</dbReference>
<keyword evidence="8" id="KW-1185">Reference proteome</keyword>
<gene>
    <name evidence="7" type="ORF">BOX15_Mlig030748g2</name>
</gene>
<dbReference type="Gene3D" id="1.25.10.20">
    <property type="entry name" value="Vitellinogen, superhelical"/>
    <property type="match status" value="1"/>
</dbReference>
<keyword evidence="3 5" id="KW-0732">Signal</keyword>
<dbReference type="InterPro" id="IPR015816">
    <property type="entry name" value="Vitellinogen_b-sht_N"/>
</dbReference>
<dbReference type="GO" id="GO:0005548">
    <property type="term" value="F:phospholipid transporter activity"/>
    <property type="evidence" value="ECO:0007669"/>
    <property type="project" value="InterPro"/>
</dbReference>
<evidence type="ECO:0000256" key="3">
    <source>
        <dbReference type="ARBA" id="ARBA00022729"/>
    </source>
</evidence>
<protein>
    <recommendedName>
        <fullName evidence="6">Vitellogenin domain-containing protein</fullName>
    </recommendedName>
</protein>
<evidence type="ECO:0000256" key="2">
    <source>
        <dbReference type="ARBA" id="ARBA00022448"/>
    </source>
</evidence>
<dbReference type="InterPro" id="IPR045811">
    <property type="entry name" value="MTP_lip-bd"/>
</dbReference>
<sequence length="876" mass="94275">MLRSHSLCWLYLACVCAQLSIAFEPGVQYTYQYETDTVLSELQQQTDAKHAGRLVFKSNLSLVRLKFANGLSALRLCFLTASMSNGLAAAATDAQPPADSEFLLTAQEPSMPAWFGSVVAPERVEQLWLNLARGVASLLRYQDANGQSVERVADTMGECGLSFTSLPSENGKRRLEKRAEACENVELSGERDSVNPLFAVRRRNPASSVTVLEFSDNSNGQPVSVSASESHELLPLRLPGDFGLRVTSSSRLTLLKAEPATAAPVPEFETLSAYLQSTGRPTREVALPTSPETADRPDTAARLAEFLSRLAAQTAGQASHSAEALSLVQGLPLARGARDQAALRRQLELALGKWQLPAVLELFAACGTRPCLGALFDFVAKNLDNLDDSVLERLLLSVAQVSRVGRPLLERARDLLARLEAAKRTEAAQSALHALATLSRKWAAANKRNSDVSGLLLDRLAACEAVEDIDCQLAVLSAMSNCPSPLYRTPILRGLLANGTAGSQATVARLRVLQVSGPLDVQQRSHLVGLLRQRHVPLSNPMRYAISAALGGPVACPECTERLRRSADLWLPIRRRHSRQLPSGPEEILEPLTSSAYRRGLLFRDGNVGFEFDLLGNKLGGIRLSDFRLAFNSSDQSAGLDILGVRLYADAVDSLLDSGGGGQGSAASPDDELLEEATAGLQLSVLGEWLRPRRFFTGSSGLMSAVWNAPEEPVNVLQASFQLHDFATRLHLQNGLIVQAALTGSAALSVSGSLSVSIWNRDAASRVLNSIGAALNAQASLRAGHHSVEFVSQAHAELSNNFATFVGFAEAPVRTCLVMSNSAAAVAHNCHVTDSVGPRYDRHSHDFYLPGRTFSMGLRNDRLCVELAPDGDGVDD</sequence>
<organism evidence="7 8">
    <name type="scientific">Macrostomum lignano</name>
    <dbReference type="NCBI Taxonomy" id="282301"/>
    <lineage>
        <taxon>Eukaryota</taxon>
        <taxon>Metazoa</taxon>
        <taxon>Spiralia</taxon>
        <taxon>Lophotrochozoa</taxon>
        <taxon>Platyhelminthes</taxon>
        <taxon>Rhabditophora</taxon>
        <taxon>Macrostomorpha</taxon>
        <taxon>Macrostomida</taxon>
        <taxon>Macrostomidae</taxon>
        <taxon>Macrostomum</taxon>
    </lineage>
</organism>
<dbReference type="GO" id="GO:0008289">
    <property type="term" value="F:lipid binding"/>
    <property type="evidence" value="ECO:0007669"/>
    <property type="project" value="InterPro"/>
</dbReference>
<dbReference type="Pfam" id="PF19444">
    <property type="entry name" value="MTP_lip_bd"/>
    <property type="match status" value="1"/>
</dbReference>
<feature type="domain" description="Vitellogenin" evidence="6">
    <location>
        <begin position="23"/>
        <end position="551"/>
    </location>
</feature>
<dbReference type="GO" id="GO:0042157">
    <property type="term" value="P:lipoprotein metabolic process"/>
    <property type="evidence" value="ECO:0007669"/>
    <property type="project" value="TreeGrafter"/>
</dbReference>
<evidence type="ECO:0000313" key="7">
    <source>
        <dbReference type="EMBL" id="PAA81501.1"/>
    </source>
</evidence>
<evidence type="ECO:0000256" key="5">
    <source>
        <dbReference type="SAM" id="SignalP"/>
    </source>
</evidence>
<dbReference type="Proteomes" id="UP000215902">
    <property type="component" value="Unassembled WGS sequence"/>
</dbReference>
<dbReference type="Gene3D" id="2.30.230.10">
    <property type="entry name" value="Lipovitellin, beta-sheet shell regions, chain A"/>
    <property type="match status" value="1"/>
</dbReference>
<dbReference type="EMBL" id="NIVC01000527">
    <property type="protein sequence ID" value="PAA81501.1"/>
    <property type="molecule type" value="Genomic_DNA"/>
</dbReference>
<proteinExistence type="predicted"/>